<evidence type="ECO:0000256" key="7">
    <source>
        <dbReference type="PIRNR" id="PIRNR004682"/>
    </source>
</evidence>
<sequence length="174" mass="19721">MKKHKAVFLDRDGVLNEVKTDRVHFVNRPKKLYLLDGVPEAISLLRKCGYSIYIVTNQGGVGLGYMKSRTLDEIHKKLKRDLVEKNPRALIDDIAACTHKPQEKCRCRKPKPGMILSLAQKHDIDLSRSWMVGDRNSDMEAGKRAGCQTVKVTQGYSLLDFAEELYKQESSSLS</sequence>
<dbReference type="EC" id="3.1.3.-" evidence="7"/>
<proteinExistence type="inferred from homology"/>
<evidence type="ECO:0000313" key="9">
    <source>
        <dbReference type="Proteomes" id="UP001185012"/>
    </source>
</evidence>
<evidence type="ECO:0000256" key="4">
    <source>
        <dbReference type="ARBA" id="ARBA00022801"/>
    </source>
</evidence>
<keyword evidence="5 7" id="KW-0119">Carbohydrate metabolism</keyword>
<dbReference type="InterPro" id="IPR006549">
    <property type="entry name" value="HAD-SF_hydro_IIIA"/>
</dbReference>
<dbReference type="EMBL" id="JAVDQG010000001">
    <property type="protein sequence ID" value="MDR6224061.1"/>
    <property type="molecule type" value="Genomic_DNA"/>
</dbReference>
<keyword evidence="2 7" id="KW-0963">Cytoplasm</keyword>
<comment type="subcellular location">
    <subcellularLocation>
        <location evidence="1 7">Cytoplasm</location>
    </subcellularLocation>
</comment>
<dbReference type="InterPro" id="IPR006543">
    <property type="entry name" value="Histidinol-phos"/>
</dbReference>
<evidence type="ECO:0000256" key="2">
    <source>
        <dbReference type="ARBA" id="ARBA00022490"/>
    </source>
</evidence>
<dbReference type="GO" id="GO:0034200">
    <property type="term" value="F:D-glycero-beta-D-manno-heptose 1,7-bisphosphate 7-phosphatase activity"/>
    <property type="evidence" value="ECO:0007669"/>
    <property type="project" value="UniProtKB-EC"/>
</dbReference>
<dbReference type="InterPro" id="IPR036412">
    <property type="entry name" value="HAD-like_sf"/>
</dbReference>
<dbReference type="Pfam" id="PF13242">
    <property type="entry name" value="Hydrolase_like"/>
    <property type="match status" value="1"/>
</dbReference>
<dbReference type="SUPFAM" id="SSF56784">
    <property type="entry name" value="HAD-like"/>
    <property type="match status" value="1"/>
</dbReference>
<evidence type="ECO:0000256" key="1">
    <source>
        <dbReference type="ARBA" id="ARBA00004496"/>
    </source>
</evidence>
<dbReference type="NCBIfam" id="TIGR01662">
    <property type="entry name" value="HAD-SF-IIIA"/>
    <property type="match status" value="1"/>
</dbReference>
<evidence type="ECO:0000256" key="6">
    <source>
        <dbReference type="ARBA" id="ARBA00031828"/>
    </source>
</evidence>
<reference evidence="8 9" key="1">
    <citation type="submission" date="2023-07" db="EMBL/GenBank/DDBJ databases">
        <title>Genomic Encyclopedia of Type Strains, Phase IV (KMG-IV): sequencing the most valuable type-strain genomes for metagenomic binning, comparative biology and taxonomic classification.</title>
        <authorList>
            <person name="Goeker M."/>
        </authorList>
    </citation>
    <scope>NUCLEOTIDE SEQUENCE [LARGE SCALE GENOMIC DNA]</scope>
    <source>
        <strain evidence="8 9">DSM 45903</strain>
    </source>
</reference>
<dbReference type="PIRSF" id="PIRSF004682">
    <property type="entry name" value="GmhB"/>
    <property type="match status" value="1"/>
</dbReference>
<comment type="similarity">
    <text evidence="7">Belongs to the gmhB family.</text>
</comment>
<gene>
    <name evidence="8" type="ORF">JOE21_000049</name>
</gene>
<keyword evidence="3" id="KW-0479">Metal-binding</keyword>
<evidence type="ECO:0000256" key="3">
    <source>
        <dbReference type="ARBA" id="ARBA00022723"/>
    </source>
</evidence>
<organism evidence="8 9">
    <name type="scientific">Desmospora profundinema</name>
    <dbReference type="NCBI Taxonomy" id="1571184"/>
    <lineage>
        <taxon>Bacteria</taxon>
        <taxon>Bacillati</taxon>
        <taxon>Bacillota</taxon>
        <taxon>Bacilli</taxon>
        <taxon>Bacillales</taxon>
        <taxon>Thermoactinomycetaceae</taxon>
        <taxon>Desmospora</taxon>
    </lineage>
</organism>
<dbReference type="InterPro" id="IPR004446">
    <property type="entry name" value="Heptose_bisP_phosphatase"/>
</dbReference>
<comment type="caution">
    <text evidence="8">The sequence shown here is derived from an EMBL/GenBank/DDBJ whole genome shotgun (WGS) entry which is preliminary data.</text>
</comment>
<dbReference type="CDD" id="cd07503">
    <property type="entry name" value="HAD_HisB-N"/>
    <property type="match status" value="1"/>
</dbReference>
<dbReference type="Proteomes" id="UP001185012">
    <property type="component" value="Unassembled WGS sequence"/>
</dbReference>
<keyword evidence="9" id="KW-1185">Reference proteome</keyword>
<accession>A0ABU1IH85</accession>
<dbReference type="NCBIfam" id="TIGR01656">
    <property type="entry name" value="Histidinol-ppas"/>
    <property type="match status" value="1"/>
</dbReference>
<evidence type="ECO:0000313" key="8">
    <source>
        <dbReference type="EMBL" id="MDR6224061.1"/>
    </source>
</evidence>
<dbReference type="PANTHER" id="PTHR42891:SF1">
    <property type="entry name" value="D-GLYCERO-BETA-D-MANNO-HEPTOSE-1,7-BISPHOSPHATE 7-PHOSPHATASE"/>
    <property type="match status" value="1"/>
</dbReference>
<evidence type="ECO:0000256" key="5">
    <source>
        <dbReference type="ARBA" id="ARBA00023277"/>
    </source>
</evidence>
<keyword evidence="4 7" id="KW-0378">Hydrolase</keyword>
<dbReference type="InterPro" id="IPR023214">
    <property type="entry name" value="HAD_sf"/>
</dbReference>
<dbReference type="Gene3D" id="3.40.50.1000">
    <property type="entry name" value="HAD superfamily/HAD-like"/>
    <property type="match status" value="1"/>
</dbReference>
<dbReference type="PANTHER" id="PTHR42891">
    <property type="entry name" value="D-GLYCERO-BETA-D-MANNO-HEPTOSE-1,7-BISPHOSPHATE 7-PHOSPHATASE"/>
    <property type="match status" value="1"/>
</dbReference>
<name>A0ABU1IH85_9BACL</name>
<protein>
    <recommendedName>
        <fullName evidence="6 7">D,D-heptose 1,7-bisphosphate phosphatase</fullName>
        <ecNumber evidence="7">3.1.3.-</ecNumber>
    </recommendedName>
</protein>